<name>A0AAW2Z418_9EUKA</name>
<dbReference type="Proteomes" id="UP001431209">
    <property type="component" value="Unassembled WGS sequence"/>
</dbReference>
<feature type="transmembrane region" description="Helical" evidence="1">
    <location>
        <begin position="133"/>
        <end position="154"/>
    </location>
</feature>
<keyword evidence="1" id="KW-1133">Transmembrane helix</keyword>
<reference evidence="2 3" key="1">
    <citation type="submission" date="2024-03" db="EMBL/GenBank/DDBJ databases">
        <title>The Acrasis kona genome and developmental transcriptomes reveal deep origins of eukaryotic multicellular pathways.</title>
        <authorList>
            <person name="Sheikh S."/>
            <person name="Fu C.-J."/>
            <person name="Brown M.W."/>
            <person name="Baldauf S.L."/>
        </authorList>
    </citation>
    <scope>NUCLEOTIDE SEQUENCE [LARGE SCALE GENOMIC DNA]</scope>
    <source>
        <strain evidence="2 3">ATCC MYA-3509</strain>
    </source>
</reference>
<evidence type="ECO:0000256" key="1">
    <source>
        <dbReference type="SAM" id="Phobius"/>
    </source>
</evidence>
<comment type="caution">
    <text evidence="2">The sequence shown here is derived from an EMBL/GenBank/DDBJ whole genome shotgun (WGS) entry which is preliminary data.</text>
</comment>
<keyword evidence="1" id="KW-0472">Membrane</keyword>
<dbReference type="AlphaFoldDB" id="A0AAW2Z418"/>
<protein>
    <submittedName>
        <fullName evidence="2">Transaldolase</fullName>
    </submittedName>
</protein>
<proteinExistence type="predicted"/>
<keyword evidence="3" id="KW-1185">Reference proteome</keyword>
<evidence type="ECO:0000313" key="3">
    <source>
        <dbReference type="Proteomes" id="UP001431209"/>
    </source>
</evidence>
<sequence>MSDGGVFDFEGLGTENIYSVDIVDYFDNTQRYFDLSLIRIDERKARDFLHEYCVNGLSEDKIEKILSTWEELSLILENSGVNKLANICNLPSDHALQMKISLLKSDLEAKFIKYLDNVKNNHLERPQGQLRKFFILGLWTILTTLTPMSMSLSVSQSKLVYLQRGFKDGLSTKEQDPNEGIYCANLD</sequence>
<dbReference type="EMBL" id="JAOPGA020000997">
    <property type="protein sequence ID" value="KAL0483856.1"/>
    <property type="molecule type" value="Genomic_DNA"/>
</dbReference>
<organism evidence="2 3">
    <name type="scientific">Acrasis kona</name>
    <dbReference type="NCBI Taxonomy" id="1008807"/>
    <lineage>
        <taxon>Eukaryota</taxon>
        <taxon>Discoba</taxon>
        <taxon>Heterolobosea</taxon>
        <taxon>Tetramitia</taxon>
        <taxon>Eutetramitia</taxon>
        <taxon>Acrasidae</taxon>
        <taxon>Acrasis</taxon>
    </lineage>
</organism>
<gene>
    <name evidence="2" type="ORF">AKO1_011869</name>
</gene>
<keyword evidence="1" id="KW-0812">Transmembrane</keyword>
<evidence type="ECO:0000313" key="2">
    <source>
        <dbReference type="EMBL" id="KAL0483856.1"/>
    </source>
</evidence>
<accession>A0AAW2Z418</accession>